<evidence type="ECO:0000256" key="3">
    <source>
        <dbReference type="ARBA" id="ARBA00022679"/>
    </source>
</evidence>
<protein>
    <recommendedName>
        <fullName evidence="5">Probable acetyl-CoA acetyltransferase</fullName>
        <ecNumber evidence="2">2.3.1.9</ecNumber>
    </recommendedName>
</protein>
<dbReference type="PANTHER" id="PTHR18919:SF107">
    <property type="entry name" value="ACETYL-COA ACETYLTRANSFERASE, CYTOSOLIC"/>
    <property type="match status" value="1"/>
</dbReference>
<comment type="similarity">
    <text evidence="1 6">Belongs to the thiolase-like superfamily. Thiolase family.</text>
</comment>
<dbReference type="InterPro" id="IPR020616">
    <property type="entry name" value="Thiolase_N"/>
</dbReference>
<accession>A0A6J4L7D1</accession>
<dbReference type="PIRSF" id="PIRSF000429">
    <property type="entry name" value="Ac-CoA_Ac_transf"/>
    <property type="match status" value="1"/>
</dbReference>
<evidence type="ECO:0000256" key="4">
    <source>
        <dbReference type="ARBA" id="ARBA00023315"/>
    </source>
</evidence>
<dbReference type="SUPFAM" id="SSF53901">
    <property type="entry name" value="Thiolase-like"/>
    <property type="match status" value="2"/>
</dbReference>
<evidence type="ECO:0000259" key="7">
    <source>
        <dbReference type="Pfam" id="PF00108"/>
    </source>
</evidence>
<sequence length="372" mass="37574">MSEAPVVVAALRTPVGTAGRSLAGVSAADLAAPVLARLAADVGTPQEVLLGNCMGPGGDLARVAALQAGLDVPALTVDRQCASGLAAVVTAATTLRSENGLILAGGVESVSTAPWRYWPPEAGHEPTRYERAPFAPASVGDPDMGLANDLFAEERGVSREAQDEYAVRSHTRAFATSSTGGFDAEVVPVAGVTRDERPRAGLTVERLGRLRPAFRAGGTVTAGNACGINDGAAVVALVDSDTHRRLGRPGLRVRAVATAACDPNRPGYGLVPATRLALARAGMGLDDVDVVELNEAFAGQVLACCAELSLSPDRVCPEGGALGLGHPWGASGAVLLVRLYAQLVGRGTGSTGLAAIAAGGGQGVAVVVEVAR</sequence>
<organism evidence="9">
    <name type="scientific">uncultured Nocardioidaceae bacterium</name>
    <dbReference type="NCBI Taxonomy" id="253824"/>
    <lineage>
        <taxon>Bacteria</taxon>
        <taxon>Bacillati</taxon>
        <taxon>Actinomycetota</taxon>
        <taxon>Actinomycetes</taxon>
        <taxon>Propionibacteriales</taxon>
        <taxon>Nocardioidaceae</taxon>
        <taxon>environmental samples</taxon>
    </lineage>
</organism>
<gene>
    <name evidence="9" type="ORF">AVDCRST_MAG34-247</name>
</gene>
<evidence type="ECO:0000313" key="9">
    <source>
        <dbReference type="EMBL" id="CAA9324255.1"/>
    </source>
</evidence>
<proteinExistence type="inferred from homology"/>
<feature type="domain" description="Thiolase C-terminal" evidence="8">
    <location>
        <begin position="252"/>
        <end position="369"/>
    </location>
</feature>
<dbReference type="CDD" id="cd00751">
    <property type="entry name" value="thiolase"/>
    <property type="match status" value="1"/>
</dbReference>
<evidence type="ECO:0000256" key="2">
    <source>
        <dbReference type="ARBA" id="ARBA00012705"/>
    </source>
</evidence>
<dbReference type="EMBL" id="CADCUI010000002">
    <property type="protein sequence ID" value="CAA9324255.1"/>
    <property type="molecule type" value="Genomic_DNA"/>
</dbReference>
<dbReference type="InterPro" id="IPR016039">
    <property type="entry name" value="Thiolase-like"/>
</dbReference>
<dbReference type="NCBIfam" id="TIGR01930">
    <property type="entry name" value="AcCoA-C-Actrans"/>
    <property type="match status" value="1"/>
</dbReference>
<dbReference type="EC" id="2.3.1.9" evidence="2"/>
<dbReference type="GO" id="GO:0003985">
    <property type="term" value="F:acetyl-CoA C-acetyltransferase activity"/>
    <property type="evidence" value="ECO:0007669"/>
    <property type="project" value="UniProtKB-EC"/>
</dbReference>
<keyword evidence="3 6" id="KW-0808">Transferase</keyword>
<evidence type="ECO:0000259" key="8">
    <source>
        <dbReference type="Pfam" id="PF02803"/>
    </source>
</evidence>
<evidence type="ECO:0000256" key="5">
    <source>
        <dbReference type="ARBA" id="ARBA00040529"/>
    </source>
</evidence>
<reference evidence="9" key="1">
    <citation type="submission" date="2020-02" db="EMBL/GenBank/DDBJ databases">
        <authorList>
            <person name="Meier V. D."/>
        </authorList>
    </citation>
    <scope>NUCLEOTIDE SEQUENCE</scope>
    <source>
        <strain evidence="9">AVDCRST_MAG34</strain>
    </source>
</reference>
<dbReference type="Pfam" id="PF02803">
    <property type="entry name" value="Thiolase_C"/>
    <property type="match status" value="1"/>
</dbReference>
<dbReference type="AlphaFoldDB" id="A0A6J4L7D1"/>
<evidence type="ECO:0000256" key="6">
    <source>
        <dbReference type="RuleBase" id="RU003557"/>
    </source>
</evidence>
<name>A0A6J4L7D1_9ACTN</name>
<keyword evidence="4 6" id="KW-0012">Acyltransferase</keyword>
<dbReference type="Pfam" id="PF00108">
    <property type="entry name" value="Thiolase_N"/>
    <property type="match status" value="1"/>
</dbReference>
<feature type="domain" description="Thiolase N-terminal" evidence="7">
    <location>
        <begin position="6"/>
        <end position="239"/>
    </location>
</feature>
<dbReference type="Gene3D" id="3.40.47.10">
    <property type="match status" value="1"/>
</dbReference>
<dbReference type="PANTHER" id="PTHR18919">
    <property type="entry name" value="ACETYL-COA C-ACYLTRANSFERASE"/>
    <property type="match status" value="1"/>
</dbReference>
<dbReference type="InterPro" id="IPR020617">
    <property type="entry name" value="Thiolase_C"/>
</dbReference>
<evidence type="ECO:0000256" key="1">
    <source>
        <dbReference type="ARBA" id="ARBA00010982"/>
    </source>
</evidence>
<dbReference type="InterPro" id="IPR002155">
    <property type="entry name" value="Thiolase"/>
</dbReference>